<dbReference type="PANTHER" id="PTHR20858:SF17">
    <property type="entry name" value="HYDROXYMETHYLPYRIMIDINE_PHOSPHOMETHYLPYRIMIDINE KINASE THI20-RELATED"/>
    <property type="match status" value="1"/>
</dbReference>
<dbReference type="UniPathway" id="UPA00060">
    <property type="reaction ID" value="UER00138"/>
</dbReference>
<dbReference type="GO" id="GO:0008902">
    <property type="term" value="F:hydroxymethylpyrimidine kinase activity"/>
    <property type="evidence" value="ECO:0007669"/>
    <property type="project" value="UniProtKB-EC"/>
</dbReference>
<comment type="pathway">
    <text evidence="1">Cofactor biosynthesis; thiamine diphosphate biosynthesis.</text>
</comment>
<dbReference type="Proteomes" id="UP000198693">
    <property type="component" value="Unassembled WGS sequence"/>
</dbReference>
<reference evidence="5" key="1">
    <citation type="submission" date="2016-10" db="EMBL/GenBank/DDBJ databases">
        <authorList>
            <person name="Varghese N."/>
            <person name="Submissions S."/>
        </authorList>
    </citation>
    <scope>NUCLEOTIDE SEQUENCE [LARGE SCALE GENOMIC DNA]</scope>
    <source>
        <strain evidence="5">CGMCC 1.6981</strain>
    </source>
</reference>
<keyword evidence="5" id="KW-1185">Reference proteome</keyword>
<evidence type="ECO:0000259" key="3">
    <source>
        <dbReference type="Pfam" id="PF08543"/>
    </source>
</evidence>
<dbReference type="Pfam" id="PF08543">
    <property type="entry name" value="Phos_pyr_kin"/>
    <property type="match status" value="1"/>
</dbReference>
<evidence type="ECO:0000256" key="1">
    <source>
        <dbReference type="ARBA" id="ARBA00004948"/>
    </source>
</evidence>
<proteinExistence type="predicted"/>
<evidence type="ECO:0000313" key="4">
    <source>
        <dbReference type="EMBL" id="SFU50104.1"/>
    </source>
</evidence>
<keyword evidence="4" id="KW-0418">Kinase</keyword>
<dbReference type="GO" id="GO:0005829">
    <property type="term" value="C:cytosol"/>
    <property type="evidence" value="ECO:0007669"/>
    <property type="project" value="TreeGrafter"/>
</dbReference>
<dbReference type="PANTHER" id="PTHR20858">
    <property type="entry name" value="PHOSPHOMETHYLPYRIMIDINE KINASE"/>
    <property type="match status" value="1"/>
</dbReference>
<dbReference type="InterPro" id="IPR013749">
    <property type="entry name" value="PM/HMP-P_kinase-1"/>
</dbReference>
<accession>A0A1I7GNU4</accession>
<dbReference type="EC" id="2.7.1.49" evidence="2"/>
<sequence>MAVINEVKAHLPVVLVLAGHDPTGGAGLVADAEAVAASGGWALTIPTALTVQNCRNVTEVVALDPDAIRRMADALGEFEIAAIKVGLIADMASLDAVTDIIRRLPGVPVVVDPVLRAGGGCDLSTAELVDAFRARLLPLVDILTPNRHELARLCRDAAEDDTHRAVELMSQGCQALLVTGTDDPSGRVPADRVEHTLHAPDISRQWSWPRLEGRFHGSGCTLASSLATRLAVGESLVMACEQAQAFTWQALAHGWQPGHDQSLPRRLWRHPPVIEFANETPRD</sequence>
<evidence type="ECO:0000313" key="5">
    <source>
        <dbReference type="Proteomes" id="UP000198693"/>
    </source>
</evidence>
<name>A0A1I7GNU4_9GAMM</name>
<keyword evidence="4" id="KW-0808">Transferase</keyword>
<gene>
    <name evidence="4" type="ORF">SAMN04487955_103140</name>
</gene>
<dbReference type="GO" id="GO:0009229">
    <property type="term" value="P:thiamine diphosphate biosynthetic process"/>
    <property type="evidence" value="ECO:0007669"/>
    <property type="project" value="UniProtKB-UniPathway"/>
</dbReference>
<dbReference type="SUPFAM" id="SSF53613">
    <property type="entry name" value="Ribokinase-like"/>
    <property type="match status" value="1"/>
</dbReference>
<dbReference type="CDD" id="cd01169">
    <property type="entry name" value="HMPP_kinase"/>
    <property type="match status" value="1"/>
</dbReference>
<organism evidence="4 5">
    <name type="scientific">Halomonas korlensis</name>
    <dbReference type="NCBI Taxonomy" id="463301"/>
    <lineage>
        <taxon>Bacteria</taxon>
        <taxon>Pseudomonadati</taxon>
        <taxon>Pseudomonadota</taxon>
        <taxon>Gammaproteobacteria</taxon>
        <taxon>Oceanospirillales</taxon>
        <taxon>Halomonadaceae</taxon>
        <taxon>Halomonas</taxon>
    </lineage>
</organism>
<dbReference type="STRING" id="463301.SAMN04487955_103140"/>
<dbReference type="GO" id="GO:0008972">
    <property type="term" value="F:phosphomethylpyrimidine kinase activity"/>
    <property type="evidence" value="ECO:0007669"/>
    <property type="project" value="InterPro"/>
</dbReference>
<evidence type="ECO:0000256" key="2">
    <source>
        <dbReference type="ARBA" id="ARBA00012135"/>
    </source>
</evidence>
<dbReference type="GO" id="GO:0009228">
    <property type="term" value="P:thiamine biosynthetic process"/>
    <property type="evidence" value="ECO:0007669"/>
    <property type="project" value="InterPro"/>
</dbReference>
<protein>
    <recommendedName>
        <fullName evidence="2">hydroxymethylpyrimidine kinase</fullName>
        <ecNumber evidence="2">2.7.1.49</ecNumber>
    </recommendedName>
</protein>
<dbReference type="InterPro" id="IPR004399">
    <property type="entry name" value="HMP/HMP-P_kinase_dom"/>
</dbReference>
<dbReference type="InterPro" id="IPR029056">
    <property type="entry name" value="Ribokinase-like"/>
</dbReference>
<dbReference type="AlphaFoldDB" id="A0A1I7GNU4"/>
<dbReference type="EMBL" id="FPBP01000003">
    <property type="protein sequence ID" value="SFU50104.1"/>
    <property type="molecule type" value="Genomic_DNA"/>
</dbReference>
<feature type="domain" description="Pyridoxamine kinase/Phosphomethylpyrimidine kinase" evidence="3">
    <location>
        <begin position="21"/>
        <end position="260"/>
    </location>
</feature>
<dbReference type="Gene3D" id="3.40.1190.20">
    <property type="match status" value="1"/>
</dbReference>